<proteinExistence type="predicted"/>
<reference evidence="3 4" key="1">
    <citation type="submission" date="2024-10" db="EMBL/GenBank/DDBJ databases">
        <title>The Natural Products Discovery Center: Release of the First 8490 Sequenced Strains for Exploring Actinobacteria Biosynthetic Diversity.</title>
        <authorList>
            <person name="Kalkreuter E."/>
            <person name="Kautsar S.A."/>
            <person name="Yang D."/>
            <person name="Bader C.D."/>
            <person name="Teijaro C.N."/>
            <person name="Fluegel L."/>
            <person name="Davis C.M."/>
            <person name="Simpson J.R."/>
            <person name="Lauterbach L."/>
            <person name="Steele A.D."/>
            <person name="Gui C."/>
            <person name="Meng S."/>
            <person name="Li G."/>
            <person name="Viehrig K."/>
            <person name="Ye F."/>
            <person name="Su P."/>
            <person name="Kiefer A.F."/>
            <person name="Nichols A."/>
            <person name="Cepeda A.J."/>
            <person name="Yan W."/>
            <person name="Fan B."/>
            <person name="Jiang Y."/>
            <person name="Adhikari A."/>
            <person name="Zheng C.-J."/>
            <person name="Schuster L."/>
            <person name="Cowan T.M."/>
            <person name="Smanski M.J."/>
            <person name="Chevrette M.G."/>
            <person name="De Carvalho L.P.S."/>
            <person name="Shen B."/>
        </authorList>
    </citation>
    <scope>NUCLEOTIDE SEQUENCE [LARGE SCALE GENOMIC DNA]</scope>
    <source>
        <strain evidence="3 4">NPDC004045</strain>
    </source>
</reference>
<protein>
    <submittedName>
        <fullName evidence="3">CPBP family intramembrane glutamic endopeptidase</fullName>
        <ecNumber evidence="3">3.4.-.-</ecNumber>
    </submittedName>
</protein>
<sequence>MSAGGLARRGPAGARPGRRATEPGRDQGSRSATGRAVLALLLAPAWSNGVLPRLGLPRRGRTAANLLFALAFSRSLGGRPRWRSRSGLRWGAGSAAVVLAGYGAALAIPGPRRALVAGAGRAPEVSTVEWALLHIPVGTVLAEESVFRGTIDPLLAEAAGPSGVLLGAVDFGLWHVAPARAAGDPVGATVAITTLAGVLFSELRRRSGSATAPALLHLAINAGGAVAPILASRLDRRRAAPAGSPIEGWRSRAGRGVGDGR</sequence>
<dbReference type="GO" id="GO:0016787">
    <property type="term" value="F:hydrolase activity"/>
    <property type="evidence" value="ECO:0007669"/>
    <property type="project" value="UniProtKB-KW"/>
</dbReference>
<accession>A0ABW6PV13</accession>
<dbReference type="EC" id="3.4.-.-" evidence="3"/>
<evidence type="ECO:0000259" key="2">
    <source>
        <dbReference type="Pfam" id="PF02517"/>
    </source>
</evidence>
<organism evidence="3 4">
    <name type="scientific">Nocardia thailandica</name>
    <dbReference type="NCBI Taxonomy" id="257275"/>
    <lineage>
        <taxon>Bacteria</taxon>
        <taxon>Bacillati</taxon>
        <taxon>Actinomycetota</taxon>
        <taxon>Actinomycetes</taxon>
        <taxon>Mycobacteriales</taxon>
        <taxon>Nocardiaceae</taxon>
        <taxon>Nocardia</taxon>
    </lineage>
</organism>
<feature type="compositionally biased region" description="Low complexity" evidence="1">
    <location>
        <begin position="1"/>
        <end position="15"/>
    </location>
</feature>
<name>A0ABW6PV13_9NOCA</name>
<feature type="compositionally biased region" description="Basic and acidic residues" evidence="1">
    <location>
        <begin position="19"/>
        <end position="28"/>
    </location>
</feature>
<dbReference type="EMBL" id="JBIAMX010000019">
    <property type="protein sequence ID" value="MFF0546188.1"/>
    <property type="molecule type" value="Genomic_DNA"/>
</dbReference>
<feature type="domain" description="CAAX prenyl protease 2/Lysostaphin resistance protein A-like" evidence="2">
    <location>
        <begin position="130"/>
        <end position="222"/>
    </location>
</feature>
<dbReference type="InterPro" id="IPR003675">
    <property type="entry name" value="Rce1/LyrA-like_dom"/>
</dbReference>
<evidence type="ECO:0000256" key="1">
    <source>
        <dbReference type="SAM" id="MobiDB-lite"/>
    </source>
</evidence>
<dbReference type="Pfam" id="PF02517">
    <property type="entry name" value="Rce1-like"/>
    <property type="match status" value="1"/>
</dbReference>
<gene>
    <name evidence="3" type="ORF">ACFYTF_25475</name>
</gene>
<feature type="region of interest" description="Disordered" evidence="1">
    <location>
        <begin position="240"/>
        <end position="261"/>
    </location>
</feature>
<evidence type="ECO:0000313" key="4">
    <source>
        <dbReference type="Proteomes" id="UP001601444"/>
    </source>
</evidence>
<dbReference type="RefSeq" id="WP_387702616.1">
    <property type="nucleotide sequence ID" value="NZ_JBIAMX010000019.1"/>
</dbReference>
<dbReference type="Proteomes" id="UP001601444">
    <property type="component" value="Unassembled WGS sequence"/>
</dbReference>
<evidence type="ECO:0000313" key="3">
    <source>
        <dbReference type="EMBL" id="MFF0546188.1"/>
    </source>
</evidence>
<feature type="region of interest" description="Disordered" evidence="1">
    <location>
        <begin position="1"/>
        <end position="31"/>
    </location>
</feature>
<comment type="caution">
    <text evidence="3">The sequence shown here is derived from an EMBL/GenBank/DDBJ whole genome shotgun (WGS) entry which is preliminary data.</text>
</comment>
<keyword evidence="3" id="KW-0378">Hydrolase</keyword>
<keyword evidence="4" id="KW-1185">Reference proteome</keyword>